<protein>
    <submittedName>
        <fullName evidence="2">Uncharacterized protein</fullName>
    </submittedName>
</protein>
<accession>A0A6A6ISG5</accession>
<gene>
    <name evidence="2" type="ORF">BU26DRAFT_209379</name>
</gene>
<dbReference type="RefSeq" id="XP_033687786.1">
    <property type="nucleotide sequence ID" value="XM_033820626.1"/>
</dbReference>
<name>A0A6A6ISG5_9PLEO</name>
<proteinExistence type="predicted"/>
<feature type="compositionally biased region" description="Low complexity" evidence="1">
    <location>
        <begin position="16"/>
        <end position="25"/>
    </location>
</feature>
<reference evidence="2" key="1">
    <citation type="journal article" date="2020" name="Stud. Mycol.">
        <title>101 Dothideomycetes genomes: a test case for predicting lifestyles and emergence of pathogens.</title>
        <authorList>
            <person name="Haridas S."/>
            <person name="Albert R."/>
            <person name="Binder M."/>
            <person name="Bloem J."/>
            <person name="Labutti K."/>
            <person name="Salamov A."/>
            <person name="Andreopoulos B."/>
            <person name="Baker S."/>
            <person name="Barry K."/>
            <person name="Bills G."/>
            <person name="Bluhm B."/>
            <person name="Cannon C."/>
            <person name="Castanera R."/>
            <person name="Culley D."/>
            <person name="Daum C."/>
            <person name="Ezra D."/>
            <person name="Gonzalez J."/>
            <person name="Henrissat B."/>
            <person name="Kuo A."/>
            <person name="Liang C."/>
            <person name="Lipzen A."/>
            <person name="Lutzoni F."/>
            <person name="Magnuson J."/>
            <person name="Mondo S."/>
            <person name="Nolan M."/>
            <person name="Ohm R."/>
            <person name="Pangilinan J."/>
            <person name="Park H.-J."/>
            <person name="Ramirez L."/>
            <person name="Alfaro M."/>
            <person name="Sun H."/>
            <person name="Tritt A."/>
            <person name="Yoshinaga Y."/>
            <person name="Zwiers L.-H."/>
            <person name="Turgeon B."/>
            <person name="Goodwin S."/>
            <person name="Spatafora J."/>
            <person name="Crous P."/>
            <person name="Grigoriev I."/>
        </authorList>
    </citation>
    <scope>NUCLEOTIDE SEQUENCE</scope>
    <source>
        <strain evidence="2">CBS 122368</strain>
    </source>
</reference>
<keyword evidence="3" id="KW-1185">Reference proteome</keyword>
<dbReference type="AlphaFoldDB" id="A0A6A6ISG5"/>
<evidence type="ECO:0000256" key="1">
    <source>
        <dbReference type="SAM" id="MobiDB-lite"/>
    </source>
</evidence>
<dbReference type="Proteomes" id="UP000800094">
    <property type="component" value="Unassembled WGS sequence"/>
</dbReference>
<dbReference type="GeneID" id="54573956"/>
<evidence type="ECO:0000313" key="3">
    <source>
        <dbReference type="Proteomes" id="UP000800094"/>
    </source>
</evidence>
<feature type="region of interest" description="Disordered" evidence="1">
    <location>
        <begin position="1"/>
        <end position="35"/>
    </location>
</feature>
<evidence type="ECO:0000313" key="2">
    <source>
        <dbReference type="EMBL" id="KAF2252782.1"/>
    </source>
</evidence>
<dbReference type="EMBL" id="ML987191">
    <property type="protein sequence ID" value="KAF2252782.1"/>
    <property type="molecule type" value="Genomic_DNA"/>
</dbReference>
<sequence length="111" mass="12353">MACLKSLNRPPKPQYSSNQSSTSRSEGNWASLGTLEWPGSKEYRSWVWALRSLSPSMSHFLSTAIIEIGRVGRRRFFSVLISTWCTVVCSSAATQPGGCERGHDTAWLDQN</sequence>
<organism evidence="2 3">
    <name type="scientific">Trematosphaeria pertusa</name>
    <dbReference type="NCBI Taxonomy" id="390896"/>
    <lineage>
        <taxon>Eukaryota</taxon>
        <taxon>Fungi</taxon>
        <taxon>Dikarya</taxon>
        <taxon>Ascomycota</taxon>
        <taxon>Pezizomycotina</taxon>
        <taxon>Dothideomycetes</taxon>
        <taxon>Pleosporomycetidae</taxon>
        <taxon>Pleosporales</taxon>
        <taxon>Massarineae</taxon>
        <taxon>Trematosphaeriaceae</taxon>
        <taxon>Trematosphaeria</taxon>
    </lineage>
</organism>